<proteinExistence type="predicted"/>
<evidence type="ECO:0000313" key="3">
    <source>
        <dbReference type="Proteomes" id="UP000002590"/>
    </source>
</evidence>
<evidence type="ECO:0000313" key="2">
    <source>
        <dbReference type="EMBL" id="ABM70675.1"/>
    </source>
</evidence>
<dbReference type="PANTHER" id="PTHR12526:SF630">
    <property type="entry name" value="GLYCOSYLTRANSFERASE"/>
    <property type="match status" value="1"/>
</dbReference>
<dbReference type="KEGG" id="pmb:A9601_13911"/>
<feature type="domain" description="Glycosyl transferase family 1" evidence="1">
    <location>
        <begin position="72"/>
        <end position="229"/>
    </location>
</feature>
<dbReference type="HOGENOM" id="CLU_1097791_0_0_3"/>
<dbReference type="STRING" id="146891.A9601_13911"/>
<dbReference type="InterPro" id="IPR001296">
    <property type="entry name" value="Glyco_trans_1"/>
</dbReference>
<reference evidence="2 3" key="1">
    <citation type="journal article" date="2007" name="PLoS Genet.">
        <title>Patterns and implications of gene gain and loss in the evolution of Prochlorococcus.</title>
        <authorList>
            <person name="Kettler G.C."/>
            <person name="Martiny A.C."/>
            <person name="Huang K."/>
            <person name="Zucker J."/>
            <person name="Coleman M.L."/>
            <person name="Rodrigue S."/>
            <person name="Chen F."/>
            <person name="Lapidus A."/>
            <person name="Ferriera S."/>
            <person name="Johnson J."/>
            <person name="Steglich C."/>
            <person name="Church G.M."/>
            <person name="Richardson P."/>
            <person name="Chisholm S.W."/>
        </authorList>
    </citation>
    <scope>NUCLEOTIDE SEQUENCE [LARGE SCALE GENOMIC DNA]</scope>
    <source>
        <strain evidence="2 3">AS9601</strain>
    </source>
</reference>
<dbReference type="GO" id="GO:0016757">
    <property type="term" value="F:glycosyltransferase activity"/>
    <property type="evidence" value="ECO:0007669"/>
    <property type="project" value="InterPro"/>
</dbReference>
<evidence type="ECO:0000259" key="1">
    <source>
        <dbReference type="Pfam" id="PF00534"/>
    </source>
</evidence>
<dbReference type="Proteomes" id="UP000002590">
    <property type="component" value="Chromosome"/>
</dbReference>
<sequence length="253" mass="29315">MKRIYKFIFEKKYKAIFVLNYVDFAYLLENKIAPIKKLNIIPGTGVDSTKYNPDNLIQKREKLNLFNKDKTLKIDEMFITFIGRISEDKGFFRFISAALFLLDDKKFKDLKFRIVSPISDIEKIDIELKTFLIKNNFDIKPYLNDPISYYAQSKVVVLPTIYGEGLSRVALEAGFLGIPIAAVHNRGISSLFIDGVAGELTMDYEPYGVSRIIKKICENYYQYLDINKNIFNNLRQKYDNSISTNTVFKILDS</sequence>
<dbReference type="PANTHER" id="PTHR12526">
    <property type="entry name" value="GLYCOSYLTRANSFERASE"/>
    <property type="match status" value="1"/>
</dbReference>
<dbReference type="CAZy" id="GT4">
    <property type="family name" value="Glycosyltransferase Family 4"/>
</dbReference>
<dbReference type="eggNOG" id="COG0438">
    <property type="taxonomic scope" value="Bacteria"/>
</dbReference>
<dbReference type="SUPFAM" id="SSF53756">
    <property type="entry name" value="UDP-Glycosyltransferase/glycogen phosphorylase"/>
    <property type="match status" value="1"/>
</dbReference>
<gene>
    <name evidence="2" type="ordered locus">A9601_13911</name>
</gene>
<organism evidence="2 3">
    <name type="scientific">Prochlorococcus marinus (strain AS9601)</name>
    <dbReference type="NCBI Taxonomy" id="146891"/>
    <lineage>
        <taxon>Bacteria</taxon>
        <taxon>Bacillati</taxon>
        <taxon>Cyanobacteriota</taxon>
        <taxon>Cyanophyceae</taxon>
        <taxon>Synechococcales</taxon>
        <taxon>Prochlorococcaceae</taxon>
        <taxon>Prochlorococcus</taxon>
    </lineage>
</organism>
<dbReference type="AlphaFoldDB" id="A2BSB4"/>
<dbReference type="EMBL" id="CP000551">
    <property type="protein sequence ID" value="ABM70675.1"/>
    <property type="molecule type" value="Genomic_DNA"/>
</dbReference>
<name>A2BSB4_PROMS</name>
<dbReference type="Pfam" id="PF00534">
    <property type="entry name" value="Glycos_transf_1"/>
    <property type="match status" value="1"/>
</dbReference>
<protein>
    <recommendedName>
        <fullName evidence="1">Glycosyl transferase family 1 domain-containing protein</fullName>
    </recommendedName>
</protein>
<dbReference type="Gene3D" id="3.40.50.2000">
    <property type="entry name" value="Glycogen Phosphorylase B"/>
    <property type="match status" value="2"/>
</dbReference>
<accession>A2BSB4</accession>